<evidence type="ECO:0000313" key="2">
    <source>
        <dbReference type="Proteomes" id="UP000631114"/>
    </source>
</evidence>
<protein>
    <submittedName>
        <fullName evidence="1">Uncharacterized protein</fullName>
    </submittedName>
</protein>
<dbReference type="Proteomes" id="UP000631114">
    <property type="component" value="Unassembled WGS sequence"/>
</dbReference>
<evidence type="ECO:0000313" key="1">
    <source>
        <dbReference type="EMBL" id="KAF9589419.1"/>
    </source>
</evidence>
<organism evidence="1 2">
    <name type="scientific">Coptis chinensis</name>
    <dbReference type="NCBI Taxonomy" id="261450"/>
    <lineage>
        <taxon>Eukaryota</taxon>
        <taxon>Viridiplantae</taxon>
        <taxon>Streptophyta</taxon>
        <taxon>Embryophyta</taxon>
        <taxon>Tracheophyta</taxon>
        <taxon>Spermatophyta</taxon>
        <taxon>Magnoliopsida</taxon>
        <taxon>Ranunculales</taxon>
        <taxon>Ranunculaceae</taxon>
        <taxon>Coptidoideae</taxon>
        <taxon>Coptis</taxon>
    </lineage>
</organism>
<accession>A0A835LF01</accession>
<sequence length="149" mass="17511">MSFFSRSKSTRHPELIDVDSLRRPDVYQPSVHQMTPAERERRQIESVYACLVVQCFDRKDYMGIKIAPPQASVLPSWNYGSPLSAYVVGINIAALPWADQRSIDITSILQSSGSERSERERRQLWVGEKEGERYWREERMFGEERMRRR</sequence>
<keyword evidence="2" id="KW-1185">Reference proteome</keyword>
<comment type="caution">
    <text evidence="1">The sequence shown here is derived from an EMBL/GenBank/DDBJ whole genome shotgun (WGS) entry which is preliminary data.</text>
</comment>
<gene>
    <name evidence="1" type="ORF">IFM89_023695</name>
</gene>
<reference evidence="1 2" key="1">
    <citation type="submission" date="2020-10" db="EMBL/GenBank/DDBJ databases">
        <title>The Coptis chinensis genome and diversification of protoberbering-type alkaloids.</title>
        <authorList>
            <person name="Wang B."/>
            <person name="Shu S."/>
            <person name="Song C."/>
            <person name="Liu Y."/>
        </authorList>
    </citation>
    <scope>NUCLEOTIDE SEQUENCE [LARGE SCALE GENOMIC DNA]</scope>
    <source>
        <strain evidence="1">HL-2020</strain>
        <tissue evidence="1">Leaf</tissue>
    </source>
</reference>
<name>A0A835LF01_9MAGN</name>
<dbReference type="EMBL" id="JADFTS010000009">
    <property type="protein sequence ID" value="KAF9589419.1"/>
    <property type="molecule type" value="Genomic_DNA"/>
</dbReference>
<dbReference type="AlphaFoldDB" id="A0A835LF01"/>
<proteinExistence type="predicted"/>